<dbReference type="EMBL" id="JAAVUN010000029">
    <property type="protein sequence ID" value="NKE10524.1"/>
    <property type="molecule type" value="Genomic_DNA"/>
</dbReference>
<dbReference type="Proteomes" id="UP000521379">
    <property type="component" value="Unassembled WGS sequence"/>
</dbReference>
<keyword evidence="2" id="KW-1185">Reference proteome</keyword>
<proteinExistence type="predicted"/>
<reference evidence="1 2" key="1">
    <citation type="submission" date="2020-02" db="EMBL/GenBank/DDBJ databases">
        <authorList>
            <person name="Sun Q."/>
        </authorList>
    </citation>
    <scope>NUCLEOTIDE SEQUENCE [LARGE SCALE GENOMIC DNA]</scope>
    <source>
        <strain evidence="1 2">YIM 13062</strain>
    </source>
</reference>
<name>A0A846TY23_9MICC</name>
<organism evidence="1 2">
    <name type="scientific">Kocuria subflava</name>
    <dbReference type="NCBI Taxonomy" id="1736139"/>
    <lineage>
        <taxon>Bacteria</taxon>
        <taxon>Bacillati</taxon>
        <taxon>Actinomycetota</taxon>
        <taxon>Actinomycetes</taxon>
        <taxon>Micrococcales</taxon>
        <taxon>Micrococcaceae</taxon>
        <taxon>Kocuria</taxon>
    </lineage>
</organism>
<gene>
    <name evidence="1" type="ORF">GTW58_11410</name>
</gene>
<evidence type="ECO:0000313" key="2">
    <source>
        <dbReference type="Proteomes" id="UP000521379"/>
    </source>
</evidence>
<comment type="caution">
    <text evidence="1">The sequence shown here is derived from an EMBL/GenBank/DDBJ whole genome shotgun (WGS) entry which is preliminary data.</text>
</comment>
<evidence type="ECO:0000313" key="1">
    <source>
        <dbReference type="EMBL" id="NKE10524.1"/>
    </source>
</evidence>
<protein>
    <submittedName>
        <fullName evidence="1">Uncharacterized protein</fullName>
    </submittedName>
</protein>
<sequence length="144" mass="15804">METTSHSANVLANPTYIPSIGAVSMAGPCSLYSRGHRVHPIQMRVVSGHPSWKPATITEVEGNTVTFESEGMEFRLWNHDADLLTGMRDVAAIEPLAVVEWTVVHRLLSVTVGNRALVVYLSHHPHTECKPFQDAPPQTATPQN</sequence>
<accession>A0A846TY23</accession>
<dbReference type="AlphaFoldDB" id="A0A846TY23"/>
<dbReference type="RefSeq" id="WP_119933585.1">
    <property type="nucleotide sequence ID" value="NZ_JAAVUN010000029.1"/>
</dbReference>